<evidence type="ECO:0000256" key="1">
    <source>
        <dbReference type="SAM" id="MobiDB-lite"/>
    </source>
</evidence>
<evidence type="ECO:0000313" key="4">
    <source>
        <dbReference type="Proteomes" id="UP000654918"/>
    </source>
</evidence>
<proteinExistence type="predicted"/>
<feature type="compositionally biased region" description="Low complexity" evidence="1">
    <location>
        <begin position="40"/>
        <end position="135"/>
    </location>
</feature>
<name>A0A8H6K481_9PEZI</name>
<dbReference type="AlphaFoldDB" id="A0A8H6K481"/>
<dbReference type="Proteomes" id="UP000654918">
    <property type="component" value="Unassembled WGS sequence"/>
</dbReference>
<evidence type="ECO:0000313" key="3">
    <source>
        <dbReference type="EMBL" id="KAF6824467.1"/>
    </source>
</evidence>
<feature type="region of interest" description="Disordered" evidence="1">
    <location>
        <begin position="39"/>
        <end position="135"/>
    </location>
</feature>
<organism evidence="3 4">
    <name type="scientific">Colletotrichum plurivorum</name>
    <dbReference type="NCBI Taxonomy" id="2175906"/>
    <lineage>
        <taxon>Eukaryota</taxon>
        <taxon>Fungi</taxon>
        <taxon>Dikarya</taxon>
        <taxon>Ascomycota</taxon>
        <taxon>Pezizomycotina</taxon>
        <taxon>Sordariomycetes</taxon>
        <taxon>Hypocreomycetidae</taxon>
        <taxon>Glomerellales</taxon>
        <taxon>Glomerellaceae</taxon>
        <taxon>Colletotrichum</taxon>
        <taxon>Colletotrichum orchidearum species complex</taxon>
    </lineage>
</organism>
<dbReference type="EMBL" id="WIGO01000192">
    <property type="protein sequence ID" value="KAF6824467.1"/>
    <property type="molecule type" value="Genomic_DNA"/>
</dbReference>
<gene>
    <name evidence="3" type="ORF">CPLU01_10824</name>
</gene>
<sequence>MRWTKQAAVLALAATAVAQDSVANDFILGIVGGIPPIPSPGANSTSVSSSSTSSFRSSSTITTSGTGTSTGPTSIVSLTSSTLSDSESSTATSTTGISSSSPSSGLSSTITSISSSSSSRLSSSSSSSSTSTASPSCTTFGFGSFVMQLVSSNTNSPAHQRYARIVQVGTAGNAISFDIAPVNVDTAQQFTIRPGDCNLVTSGTTPVEIAMIDARGGPAAQLLYPSETAATAEFPDGVWTRDICSVGSGNSLQCSVAGRSLFQIAQGQTRLVIGASVDPTADSVTIVLEVPGN</sequence>
<feature type="signal peptide" evidence="2">
    <location>
        <begin position="1"/>
        <end position="18"/>
    </location>
</feature>
<reference evidence="3" key="1">
    <citation type="journal article" date="2020" name="Phytopathology">
        <title>Genome Sequence Resources of Colletotrichum truncatum, C. plurivorum, C. musicola, and C. sojae: Four Species Pathogenic to Soybean (Glycine max).</title>
        <authorList>
            <person name="Rogerio F."/>
            <person name="Boufleur T.R."/>
            <person name="Ciampi-Guillardi M."/>
            <person name="Sukno S.A."/>
            <person name="Thon M.R."/>
            <person name="Massola Junior N.S."/>
            <person name="Baroncelli R."/>
        </authorList>
    </citation>
    <scope>NUCLEOTIDE SEQUENCE</scope>
    <source>
        <strain evidence="3">LFN00145</strain>
    </source>
</reference>
<evidence type="ECO:0000256" key="2">
    <source>
        <dbReference type="SAM" id="SignalP"/>
    </source>
</evidence>
<keyword evidence="4" id="KW-1185">Reference proteome</keyword>
<accession>A0A8H6K481</accession>
<comment type="caution">
    <text evidence="3">The sequence shown here is derived from an EMBL/GenBank/DDBJ whole genome shotgun (WGS) entry which is preliminary data.</text>
</comment>
<keyword evidence="2" id="KW-0732">Signal</keyword>
<protein>
    <submittedName>
        <fullName evidence="3">Uncharacterized protein</fullName>
    </submittedName>
</protein>
<feature type="chain" id="PRO_5034900075" evidence="2">
    <location>
        <begin position="19"/>
        <end position="293"/>
    </location>
</feature>